<accession>A0A6A5QLB7</accession>
<comment type="function">
    <text evidence="5">Reversible hydration of carbon dioxide.</text>
</comment>
<comment type="catalytic activity">
    <reaction evidence="5">
        <text>hydrogencarbonate + H(+) = CO2 + H2O</text>
        <dbReference type="Rhea" id="RHEA:10748"/>
        <dbReference type="ChEBI" id="CHEBI:15377"/>
        <dbReference type="ChEBI" id="CHEBI:15378"/>
        <dbReference type="ChEBI" id="CHEBI:16526"/>
        <dbReference type="ChEBI" id="CHEBI:17544"/>
        <dbReference type="EC" id="4.2.1.1"/>
    </reaction>
</comment>
<keyword evidence="8" id="KW-1185">Reference proteome</keyword>
<reference evidence="7" key="1">
    <citation type="journal article" date="2020" name="Stud. Mycol.">
        <title>101 Dothideomycetes genomes: a test case for predicting lifestyles and emergence of pathogens.</title>
        <authorList>
            <person name="Haridas S."/>
            <person name="Albert R."/>
            <person name="Binder M."/>
            <person name="Bloem J."/>
            <person name="Labutti K."/>
            <person name="Salamov A."/>
            <person name="Andreopoulos B."/>
            <person name="Baker S."/>
            <person name="Barry K."/>
            <person name="Bills G."/>
            <person name="Bluhm B."/>
            <person name="Cannon C."/>
            <person name="Castanera R."/>
            <person name="Culley D."/>
            <person name="Daum C."/>
            <person name="Ezra D."/>
            <person name="Gonzalez J."/>
            <person name="Henrissat B."/>
            <person name="Kuo A."/>
            <person name="Liang C."/>
            <person name="Lipzen A."/>
            <person name="Lutzoni F."/>
            <person name="Magnuson J."/>
            <person name="Mondo S."/>
            <person name="Nolan M."/>
            <person name="Ohm R."/>
            <person name="Pangilinan J."/>
            <person name="Park H.-J."/>
            <person name="Ramirez L."/>
            <person name="Alfaro M."/>
            <person name="Sun H."/>
            <person name="Tritt A."/>
            <person name="Yoshinaga Y."/>
            <person name="Zwiers L.-H."/>
            <person name="Turgeon B."/>
            <person name="Goodwin S."/>
            <person name="Spatafora J."/>
            <person name="Crous P."/>
            <person name="Grigoriev I."/>
        </authorList>
    </citation>
    <scope>NUCLEOTIDE SEQUENCE</scope>
    <source>
        <strain evidence="7">HMLAC05119</strain>
    </source>
</reference>
<dbReference type="Pfam" id="PF00484">
    <property type="entry name" value="Pro_CA"/>
    <property type="match status" value="1"/>
</dbReference>
<dbReference type="PANTHER" id="PTHR43175:SF3">
    <property type="entry name" value="CARBON DISULFIDE HYDROLASE"/>
    <property type="match status" value="1"/>
</dbReference>
<comment type="cofactor">
    <cofactor evidence="4">
        <name>Zn(2+)</name>
        <dbReference type="ChEBI" id="CHEBI:29105"/>
    </cofactor>
    <text evidence="4">Binds 1 zinc ion per subunit.</text>
</comment>
<feature type="binding site" evidence="4">
    <location>
        <position position="21"/>
    </location>
    <ligand>
        <name>Zn(2+)</name>
        <dbReference type="ChEBI" id="CHEBI:29105"/>
    </ligand>
</feature>
<keyword evidence="5" id="KW-0456">Lyase</keyword>
<dbReference type="InterPro" id="IPR001765">
    <property type="entry name" value="Carbonic_anhydrase"/>
</dbReference>
<evidence type="ECO:0000256" key="5">
    <source>
        <dbReference type="RuleBase" id="RU003956"/>
    </source>
</evidence>
<dbReference type="Proteomes" id="UP000800096">
    <property type="component" value="Unassembled WGS sequence"/>
</dbReference>
<evidence type="ECO:0000313" key="7">
    <source>
        <dbReference type="EMBL" id="KAF1915640.1"/>
    </source>
</evidence>
<dbReference type="SUPFAM" id="SSF53056">
    <property type="entry name" value="beta-carbonic anhydrase, cab"/>
    <property type="match status" value="1"/>
</dbReference>
<keyword evidence="6" id="KW-0732">Signal</keyword>
<dbReference type="EMBL" id="ML979136">
    <property type="protein sequence ID" value="KAF1915640.1"/>
    <property type="molecule type" value="Genomic_DNA"/>
</dbReference>
<feature type="chain" id="PRO_5025352255" description="Carbonic anhydrase" evidence="6">
    <location>
        <begin position="25"/>
        <end position="76"/>
    </location>
</feature>
<organism evidence="7 8">
    <name type="scientific">Ampelomyces quisqualis</name>
    <name type="common">Powdery mildew agent</name>
    <dbReference type="NCBI Taxonomy" id="50730"/>
    <lineage>
        <taxon>Eukaryota</taxon>
        <taxon>Fungi</taxon>
        <taxon>Dikarya</taxon>
        <taxon>Ascomycota</taxon>
        <taxon>Pezizomycotina</taxon>
        <taxon>Dothideomycetes</taxon>
        <taxon>Pleosporomycetidae</taxon>
        <taxon>Pleosporales</taxon>
        <taxon>Pleosporineae</taxon>
        <taxon>Phaeosphaeriaceae</taxon>
        <taxon>Ampelomyces</taxon>
    </lineage>
</organism>
<dbReference type="EC" id="4.2.1.1" evidence="5"/>
<dbReference type="GO" id="GO:0008270">
    <property type="term" value="F:zinc ion binding"/>
    <property type="evidence" value="ECO:0007669"/>
    <property type="project" value="UniProtKB-UniRule"/>
</dbReference>
<evidence type="ECO:0000256" key="6">
    <source>
        <dbReference type="SAM" id="SignalP"/>
    </source>
</evidence>
<name>A0A6A5QLB7_AMPQU</name>
<sequence>MYTSCDFCLAISNVLLLLVTCMDARIDPTAAFGIPLGAAHVIRNAGASACDAFRSIVISLYVASSEVRRSPRARAR</sequence>
<feature type="signal peptide" evidence="6">
    <location>
        <begin position="1"/>
        <end position="24"/>
    </location>
</feature>
<protein>
    <recommendedName>
        <fullName evidence="5">Carbonic anhydrase</fullName>
        <ecNumber evidence="5">4.2.1.1</ecNumber>
    </recommendedName>
    <alternativeName>
        <fullName evidence="5">Carbonate dehydratase</fullName>
    </alternativeName>
</protein>
<dbReference type="Gene3D" id="3.40.1050.10">
    <property type="entry name" value="Carbonic anhydrase"/>
    <property type="match status" value="1"/>
</dbReference>
<evidence type="ECO:0000256" key="3">
    <source>
        <dbReference type="ARBA" id="ARBA00022833"/>
    </source>
</evidence>
<keyword evidence="3 4" id="KW-0862">Zinc</keyword>
<dbReference type="AlphaFoldDB" id="A0A6A5QLB7"/>
<evidence type="ECO:0000256" key="1">
    <source>
        <dbReference type="ARBA" id="ARBA00006217"/>
    </source>
</evidence>
<evidence type="ECO:0000256" key="4">
    <source>
        <dbReference type="PIRSR" id="PIRSR601765-1"/>
    </source>
</evidence>
<comment type="similarity">
    <text evidence="1 5">Belongs to the beta-class carbonic anhydrase family.</text>
</comment>
<feature type="binding site" evidence="4">
    <location>
        <position position="23"/>
    </location>
    <ligand>
        <name>Zn(2+)</name>
        <dbReference type="ChEBI" id="CHEBI:29105"/>
    </ligand>
</feature>
<dbReference type="PANTHER" id="PTHR43175">
    <property type="entry name" value="CARBONIC ANHYDRASE"/>
    <property type="match status" value="1"/>
</dbReference>
<proteinExistence type="inferred from homology"/>
<evidence type="ECO:0000256" key="2">
    <source>
        <dbReference type="ARBA" id="ARBA00022723"/>
    </source>
</evidence>
<gene>
    <name evidence="7" type="ORF">BDU57DRAFT_518714</name>
</gene>
<dbReference type="InterPro" id="IPR036874">
    <property type="entry name" value="Carbonic_anhydrase_sf"/>
</dbReference>
<dbReference type="GO" id="GO:0004089">
    <property type="term" value="F:carbonate dehydratase activity"/>
    <property type="evidence" value="ECO:0007669"/>
    <property type="project" value="UniProtKB-UniRule"/>
</dbReference>
<dbReference type="OrthoDB" id="10248475at2759"/>
<evidence type="ECO:0000313" key="8">
    <source>
        <dbReference type="Proteomes" id="UP000800096"/>
    </source>
</evidence>
<keyword evidence="2 4" id="KW-0479">Metal-binding</keyword>